<dbReference type="RefSeq" id="WP_264713417.1">
    <property type="nucleotide sequence ID" value="NZ_JAPDNT010000005.1"/>
</dbReference>
<accession>A0AA41YSQ1</accession>
<dbReference type="InterPro" id="IPR036866">
    <property type="entry name" value="RibonucZ/Hydroxyglut_hydro"/>
</dbReference>
<dbReference type="Proteomes" id="UP001165679">
    <property type="component" value="Unassembled WGS sequence"/>
</dbReference>
<evidence type="ECO:0000256" key="1">
    <source>
        <dbReference type="ARBA" id="ARBA00001947"/>
    </source>
</evidence>
<keyword evidence="4" id="KW-0378">Hydrolase</keyword>
<comment type="cofactor">
    <cofactor evidence="1">
        <name>Zn(2+)</name>
        <dbReference type="ChEBI" id="CHEBI:29105"/>
    </cofactor>
</comment>
<dbReference type="SUPFAM" id="SSF56281">
    <property type="entry name" value="Metallo-hydrolase/oxidoreductase"/>
    <property type="match status" value="1"/>
</dbReference>
<organism evidence="7 8">
    <name type="scientific">Limobrevibacterium gyesilva</name>
    <dbReference type="NCBI Taxonomy" id="2991712"/>
    <lineage>
        <taxon>Bacteria</taxon>
        <taxon>Pseudomonadati</taxon>
        <taxon>Pseudomonadota</taxon>
        <taxon>Alphaproteobacteria</taxon>
        <taxon>Acetobacterales</taxon>
        <taxon>Acetobacteraceae</taxon>
        <taxon>Limobrevibacterium</taxon>
    </lineage>
</organism>
<evidence type="ECO:0000256" key="3">
    <source>
        <dbReference type="ARBA" id="ARBA00022723"/>
    </source>
</evidence>
<dbReference type="CDD" id="cd07729">
    <property type="entry name" value="AHL_lactonase_MBL-fold"/>
    <property type="match status" value="1"/>
</dbReference>
<proteinExistence type="inferred from homology"/>
<feature type="domain" description="Metallo-beta-lactamase" evidence="6">
    <location>
        <begin position="46"/>
        <end position="246"/>
    </location>
</feature>
<dbReference type="EMBL" id="JAPDNT010000005">
    <property type="protein sequence ID" value="MCW3474762.1"/>
    <property type="molecule type" value="Genomic_DNA"/>
</dbReference>
<dbReference type="PANTHER" id="PTHR42978">
    <property type="entry name" value="QUORUM-QUENCHING LACTONASE YTNP-RELATED-RELATED"/>
    <property type="match status" value="1"/>
</dbReference>
<evidence type="ECO:0000256" key="5">
    <source>
        <dbReference type="ARBA" id="ARBA00022833"/>
    </source>
</evidence>
<dbReference type="SMART" id="SM00849">
    <property type="entry name" value="Lactamase_B"/>
    <property type="match status" value="1"/>
</dbReference>
<gene>
    <name evidence="7" type="ORF">OL599_09215</name>
</gene>
<dbReference type="GO" id="GO:0046872">
    <property type="term" value="F:metal ion binding"/>
    <property type="evidence" value="ECO:0007669"/>
    <property type="project" value="UniProtKB-KW"/>
</dbReference>
<evidence type="ECO:0000256" key="4">
    <source>
        <dbReference type="ARBA" id="ARBA00022801"/>
    </source>
</evidence>
<evidence type="ECO:0000313" key="8">
    <source>
        <dbReference type="Proteomes" id="UP001165679"/>
    </source>
</evidence>
<reference evidence="7" key="1">
    <citation type="submission" date="2022-09" db="EMBL/GenBank/DDBJ databases">
        <title>Rhodovastum sp. nov. RN2-1 isolated from soil in Seongnam, South Korea.</title>
        <authorList>
            <person name="Le N.T."/>
        </authorList>
    </citation>
    <scope>NUCLEOTIDE SEQUENCE</scope>
    <source>
        <strain evidence="7">RN2-1</strain>
    </source>
</reference>
<dbReference type="GO" id="GO:0016787">
    <property type="term" value="F:hydrolase activity"/>
    <property type="evidence" value="ECO:0007669"/>
    <property type="project" value="UniProtKB-KW"/>
</dbReference>
<dbReference type="AlphaFoldDB" id="A0AA41YSQ1"/>
<sequence length="277" mass="30500">MNTTSTSPAGPEPFELFAIRYGRHTGRRASDNFIGADLHEAGTDLEYFVWVARRSDRVFVIDTGFNPASAAARGRTMLRLPADGVRALGIDPDHVDQVILTHLHYDHAGSLAAFPRACFHAQDAEIAYATGRCMCHPFLRHPYDVEDVVGFVRHVYANRVAFHDGFAELAPGLTLHRVGGHSAGLQIVRVWTRRGWVVVASDASHYYQNMLRGMPFPAVHNVGEMMEGFRTVRALADSDDHIVPGHDPLVMAIYPPPSAELDGIAVRLDTAPRTGRA</sequence>
<protein>
    <submittedName>
        <fullName evidence="7">N-acyl homoserine lactonase family protein</fullName>
    </submittedName>
</protein>
<reference evidence="7" key="2">
    <citation type="submission" date="2022-10" db="EMBL/GenBank/DDBJ databases">
        <authorList>
            <person name="Trinh H.N."/>
        </authorList>
    </citation>
    <scope>NUCLEOTIDE SEQUENCE</scope>
    <source>
        <strain evidence="7">RN2-1</strain>
    </source>
</reference>
<dbReference type="PANTHER" id="PTHR42978:SF7">
    <property type="entry name" value="METALLO-HYDROLASE RV2300C-RELATED"/>
    <property type="match status" value="1"/>
</dbReference>
<keyword evidence="8" id="KW-1185">Reference proteome</keyword>
<evidence type="ECO:0000313" key="7">
    <source>
        <dbReference type="EMBL" id="MCW3474762.1"/>
    </source>
</evidence>
<keyword evidence="3" id="KW-0479">Metal-binding</keyword>
<keyword evidence="5" id="KW-0862">Zinc</keyword>
<evidence type="ECO:0000259" key="6">
    <source>
        <dbReference type="SMART" id="SM00849"/>
    </source>
</evidence>
<dbReference type="InterPro" id="IPR051013">
    <property type="entry name" value="MBL_superfamily_lactonases"/>
</dbReference>
<dbReference type="Gene3D" id="3.60.15.10">
    <property type="entry name" value="Ribonuclease Z/Hydroxyacylglutathione hydrolase-like"/>
    <property type="match status" value="1"/>
</dbReference>
<comment type="caution">
    <text evidence="7">The sequence shown here is derived from an EMBL/GenBank/DDBJ whole genome shotgun (WGS) entry which is preliminary data.</text>
</comment>
<comment type="similarity">
    <text evidence="2">Belongs to the metallo-beta-lactamase superfamily.</text>
</comment>
<dbReference type="InterPro" id="IPR001279">
    <property type="entry name" value="Metallo-B-lactamas"/>
</dbReference>
<dbReference type="Pfam" id="PF00753">
    <property type="entry name" value="Lactamase_B"/>
    <property type="match status" value="1"/>
</dbReference>
<evidence type="ECO:0000256" key="2">
    <source>
        <dbReference type="ARBA" id="ARBA00007749"/>
    </source>
</evidence>
<name>A0AA41YSQ1_9PROT</name>